<dbReference type="SUPFAM" id="SSF53850">
    <property type="entry name" value="Periplasmic binding protein-like II"/>
    <property type="match status" value="1"/>
</dbReference>
<evidence type="ECO:0000313" key="6">
    <source>
        <dbReference type="EMBL" id="SEJ49417.1"/>
    </source>
</evidence>
<comment type="similarity">
    <text evidence="1">Belongs to the LysR transcriptional regulatory family.</text>
</comment>
<dbReference type="Proteomes" id="UP000199379">
    <property type="component" value="Unassembled WGS sequence"/>
</dbReference>
<evidence type="ECO:0000313" key="7">
    <source>
        <dbReference type="Proteomes" id="UP000199379"/>
    </source>
</evidence>
<protein>
    <submittedName>
        <fullName evidence="6">Transcriptional regulator, LysR family</fullName>
    </submittedName>
</protein>
<dbReference type="InterPro" id="IPR036388">
    <property type="entry name" value="WH-like_DNA-bd_sf"/>
</dbReference>
<dbReference type="PRINTS" id="PR00039">
    <property type="entry name" value="HTHLYSR"/>
</dbReference>
<evidence type="ECO:0000256" key="1">
    <source>
        <dbReference type="ARBA" id="ARBA00009437"/>
    </source>
</evidence>
<proteinExistence type="inferred from homology"/>
<dbReference type="PROSITE" id="PS50931">
    <property type="entry name" value="HTH_LYSR"/>
    <property type="match status" value="1"/>
</dbReference>
<feature type="domain" description="HTH lysR-type" evidence="5">
    <location>
        <begin position="13"/>
        <end position="70"/>
    </location>
</feature>
<gene>
    <name evidence="6" type="ORF">SAMN05444007_10552</name>
</gene>
<reference evidence="6 7" key="1">
    <citation type="submission" date="2016-10" db="EMBL/GenBank/DDBJ databases">
        <authorList>
            <person name="de Groot N.N."/>
        </authorList>
    </citation>
    <scope>NUCLEOTIDE SEQUENCE [LARGE SCALE GENOMIC DNA]</scope>
    <source>
        <strain evidence="6 7">DSM 29340</strain>
    </source>
</reference>
<accession>A0A1H6ZD99</accession>
<dbReference type="PANTHER" id="PTHR30537">
    <property type="entry name" value="HTH-TYPE TRANSCRIPTIONAL REGULATOR"/>
    <property type="match status" value="1"/>
</dbReference>
<evidence type="ECO:0000259" key="5">
    <source>
        <dbReference type="PROSITE" id="PS50931"/>
    </source>
</evidence>
<dbReference type="GO" id="GO:0003700">
    <property type="term" value="F:DNA-binding transcription factor activity"/>
    <property type="evidence" value="ECO:0007669"/>
    <property type="project" value="InterPro"/>
</dbReference>
<name>A0A1H6ZD99_9RHOB</name>
<evidence type="ECO:0000256" key="3">
    <source>
        <dbReference type="ARBA" id="ARBA00023125"/>
    </source>
</evidence>
<dbReference type="PANTHER" id="PTHR30537:SF74">
    <property type="entry name" value="HTH-TYPE TRANSCRIPTIONAL REGULATOR TRPI"/>
    <property type="match status" value="1"/>
</dbReference>
<dbReference type="Pfam" id="PF03466">
    <property type="entry name" value="LysR_substrate"/>
    <property type="match status" value="1"/>
</dbReference>
<sequence>MLVIRLAYVILNLPYSALRAFEAVVRQSGFSAAADELGVSQSAVSQHVKALEEWLGQDLLVRGARASVPTPDGARLARAIAEGLGRISDVCADLRDRGRTDKTLVISCLPGFAFIWLFPRLMRFDLAHPDMAISIVTDNGRKPSGGAEADVGIRYGLGDYPGLEVERLMGERLFPVCAPALVSGQPPLRALGDLALHTRLEDETLDFGAASPTWDFWARTCGVTLPPARRTRRFGQTNMVVQAAIEGVGVALGREPLVIDALHDGRLVRPLDGIAPSPLSYWLVCGPEMRRSGKVAVFLDWLRAEVAAQPDLAGVGHGGD</sequence>
<dbReference type="InterPro" id="IPR058163">
    <property type="entry name" value="LysR-type_TF_proteobact-type"/>
</dbReference>
<dbReference type="AlphaFoldDB" id="A0A1H6ZD99"/>
<keyword evidence="2" id="KW-0805">Transcription regulation</keyword>
<evidence type="ECO:0000256" key="2">
    <source>
        <dbReference type="ARBA" id="ARBA00023015"/>
    </source>
</evidence>
<dbReference type="Gene3D" id="1.10.10.10">
    <property type="entry name" value="Winged helix-like DNA-binding domain superfamily/Winged helix DNA-binding domain"/>
    <property type="match status" value="1"/>
</dbReference>
<dbReference type="InterPro" id="IPR000847">
    <property type="entry name" value="LysR_HTH_N"/>
</dbReference>
<dbReference type="STRING" id="1227549.SAMN05444007_10552"/>
<keyword evidence="3" id="KW-0238">DNA-binding</keyword>
<dbReference type="GO" id="GO:0043565">
    <property type="term" value="F:sequence-specific DNA binding"/>
    <property type="evidence" value="ECO:0007669"/>
    <property type="project" value="TreeGrafter"/>
</dbReference>
<keyword evidence="4" id="KW-0804">Transcription</keyword>
<dbReference type="CDD" id="cd08432">
    <property type="entry name" value="PBP2_GcdR_TrpI_HvrB_AmpR_like"/>
    <property type="match status" value="1"/>
</dbReference>
<organism evidence="6 7">
    <name type="scientific">Cribrihabitans marinus</name>
    <dbReference type="NCBI Taxonomy" id="1227549"/>
    <lineage>
        <taxon>Bacteria</taxon>
        <taxon>Pseudomonadati</taxon>
        <taxon>Pseudomonadota</taxon>
        <taxon>Alphaproteobacteria</taxon>
        <taxon>Rhodobacterales</taxon>
        <taxon>Paracoccaceae</taxon>
        <taxon>Cribrihabitans</taxon>
    </lineage>
</organism>
<dbReference type="Pfam" id="PF00126">
    <property type="entry name" value="HTH_1"/>
    <property type="match status" value="1"/>
</dbReference>
<keyword evidence="7" id="KW-1185">Reference proteome</keyword>
<dbReference type="InterPro" id="IPR005119">
    <property type="entry name" value="LysR_subst-bd"/>
</dbReference>
<dbReference type="SUPFAM" id="SSF46785">
    <property type="entry name" value="Winged helix' DNA-binding domain"/>
    <property type="match status" value="1"/>
</dbReference>
<dbReference type="EMBL" id="FNYD01000005">
    <property type="protein sequence ID" value="SEJ49417.1"/>
    <property type="molecule type" value="Genomic_DNA"/>
</dbReference>
<dbReference type="Gene3D" id="3.40.190.10">
    <property type="entry name" value="Periplasmic binding protein-like II"/>
    <property type="match status" value="2"/>
</dbReference>
<dbReference type="GO" id="GO:0006351">
    <property type="term" value="P:DNA-templated transcription"/>
    <property type="evidence" value="ECO:0007669"/>
    <property type="project" value="TreeGrafter"/>
</dbReference>
<dbReference type="InterPro" id="IPR036390">
    <property type="entry name" value="WH_DNA-bd_sf"/>
</dbReference>
<dbReference type="RefSeq" id="WP_229724230.1">
    <property type="nucleotide sequence ID" value="NZ_BMGV01000005.1"/>
</dbReference>
<evidence type="ECO:0000256" key="4">
    <source>
        <dbReference type="ARBA" id="ARBA00023163"/>
    </source>
</evidence>